<dbReference type="RefSeq" id="WP_083116668.1">
    <property type="nucleotide sequence ID" value="NZ_JACKUO010000024.1"/>
</dbReference>
<protein>
    <recommendedName>
        <fullName evidence="5">3-oxoacyl-[acyl-carrier-protein] reductase MabA</fullName>
    </recommendedName>
</protein>
<name>A0A1X0J4C9_MYCRH</name>
<comment type="catalytic activity">
    <reaction evidence="6">
        <text>a (3R)-hydroxyacyl-[ACP] + NADP(+) = a 3-oxoacyl-[ACP] + NADPH + H(+)</text>
        <dbReference type="Rhea" id="RHEA:17397"/>
        <dbReference type="Rhea" id="RHEA-COMP:9916"/>
        <dbReference type="Rhea" id="RHEA-COMP:9945"/>
        <dbReference type="ChEBI" id="CHEBI:15378"/>
        <dbReference type="ChEBI" id="CHEBI:57783"/>
        <dbReference type="ChEBI" id="CHEBI:58349"/>
        <dbReference type="ChEBI" id="CHEBI:78776"/>
        <dbReference type="ChEBI" id="CHEBI:78827"/>
        <dbReference type="EC" id="1.1.1.100"/>
    </reaction>
    <physiologicalReaction direction="right-to-left" evidence="6">
        <dbReference type="Rhea" id="RHEA:17399"/>
    </physiologicalReaction>
</comment>
<dbReference type="InterPro" id="IPR036291">
    <property type="entry name" value="NAD(P)-bd_dom_sf"/>
</dbReference>
<dbReference type="InterPro" id="IPR002347">
    <property type="entry name" value="SDR_fam"/>
</dbReference>
<dbReference type="InterPro" id="IPR050259">
    <property type="entry name" value="SDR"/>
</dbReference>
<comment type="similarity">
    <text evidence="2 7">Belongs to the short-chain dehydrogenases/reductases (SDR) family.</text>
</comment>
<dbReference type="FunFam" id="3.40.50.720:FF:000084">
    <property type="entry name" value="Short-chain dehydrogenase reductase"/>
    <property type="match status" value="1"/>
</dbReference>
<dbReference type="PRINTS" id="PR00080">
    <property type="entry name" value="SDRFAMILY"/>
</dbReference>
<dbReference type="OrthoDB" id="9793325at2"/>
<evidence type="ECO:0000256" key="1">
    <source>
        <dbReference type="ARBA" id="ARBA00004191"/>
    </source>
</evidence>
<evidence type="ECO:0000256" key="4">
    <source>
        <dbReference type="ARBA" id="ARBA00023002"/>
    </source>
</evidence>
<dbReference type="Gene3D" id="3.40.50.720">
    <property type="entry name" value="NAD(P)-binding Rossmann-like Domain"/>
    <property type="match status" value="1"/>
</dbReference>
<evidence type="ECO:0000313" key="8">
    <source>
        <dbReference type="EMBL" id="ORB56992.1"/>
    </source>
</evidence>
<accession>A0A1X0J4C9</accession>
<dbReference type="SUPFAM" id="SSF51735">
    <property type="entry name" value="NAD(P)-binding Rossmann-fold domains"/>
    <property type="match status" value="1"/>
</dbReference>
<keyword evidence="9" id="KW-1185">Reference proteome</keyword>
<evidence type="ECO:0000313" key="9">
    <source>
        <dbReference type="Proteomes" id="UP000192534"/>
    </source>
</evidence>
<evidence type="ECO:0000256" key="6">
    <source>
        <dbReference type="ARBA" id="ARBA00047400"/>
    </source>
</evidence>
<evidence type="ECO:0000256" key="3">
    <source>
        <dbReference type="ARBA" id="ARBA00022512"/>
    </source>
</evidence>
<dbReference type="EMBL" id="MVIH01000001">
    <property type="protein sequence ID" value="ORB56992.1"/>
    <property type="molecule type" value="Genomic_DNA"/>
</dbReference>
<dbReference type="GO" id="GO:0004316">
    <property type="term" value="F:3-oxoacyl-[acyl-carrier-protein] reductase (NADPH) activity"/>
    <property type="evidence" value="ECO:0007669"/>
    <property type="project" value="UniProtKB-EC"/>
</dbReference>
<evidence type="ECO:0000256" key="2">
    <source>
        <dbReference type="ARBA" id="ARBA00006484"/>
    </source>
</evidence>
<keyword evidence="4" id="KW-0560">Oxidoreductase</keyword>
<keyword evidence="3" id="KW-0964">Secreted</keyword>
<dbReference type="Proteomes" id="UP000192534">
    <property type="component" value="Unassembled WGS sequence"/>
</dbReference>
<sequence>MDLGLANKRALVTGSSTGLGRAIAEMLAAEGASVVVHGRDADRTDAVVAAIRADHGDAVAVLGDLATDEGAAAVAQAAGDIDILVNNAGYYDGASWADLSTEEWTRIHQINVVSVVRMISHVVPGMRRRGWGRVIQIGGGLALQPVAEQPHYSATLAARHNLTVSLARDLSGTGVTANIVAPGAILTDSTRDMVLQAATANGWGPTWADIEKAAATTWFPNDIGRLGRPEEIAAAVCFLASAHADYISGADLRVDGGTIRNVS</sequence>
<dbReference type="Pfam" id="PF00106">
    <property type="entry name" value="adh_short"/>
    <property type="match status" value="1"/>
</dbReference>
<dbReference type="PANTHER" id="PTHR42879">
    <property type="entry name" value="3-OXOACYL-(ACYL-CARRIER-PROTEIN) REDUCTASE"/>
    <property type="match status" value="1"/>
</dbReference>
<evidence type="ECO:0000256" key="5">
    <source>
        <dbReference type="ARBA" id="ARBA00040781"/>
    </source>
</evidence>
<dbReference type="PRINTS" id="PR00081">
    <property type="entry name" value="GDHRDH"/>
</dbReference>
<reference evidence="8 9" key="1">
    <citation type="submission" date="2016-12" db="EMBL/GenBank/DDBJ databases">
        <title>The new phylogeny of genus Mycobacterium.</title>
        <authorList>
            <person name="Tortoli E."/>
            <person name="Trovato A."/>
            <person name="Cirillo D.M."/>
        </authorList>
    </citation>
    <scope>NUCLEOTIDE SEQUENCE [LARGE SCALE GENOMIC DNA]</scope>
    <source>
        <strain evidence="8 9">DSM 44223</strain>
    </source>
</reference>
<organism evidence="8 9">
    <name type="scientific">Mycolicibacterium rhodesiae</name>
    <name type="common">Mycobacterium rhodesiae</name>
    <dbReference type="NCBI Taxonomy" id="36814"/>
    <lineage>
        <taxon>Bacteria</taxon>
        <taxon>Bacillati</taxon>
        <taxon>Actinomycetota</taxon>
        <taxon>Actinomycetes</taxon>
        <taxon>Mycobacteriales</taxon>
        <taxon>Mycobacteriaceae</taxon>
        <taxon>Mycolicibacterium</taxon>
    </lineage>
</organism>
<keyword evidence="3" id="KW-0134">Cell wall</keyword>
<gene>
    <name evidence="8" type="ORF">BST42_00815</name>
</gene>
<evidence type="ECO:0000256" key="7">
    <source>
        <dbReference type="RuleBase" id="RU000363"/>
    </source>
</evidence>
<dbReference type="AlphaFoldDB" id="A0A1X0J4C9"/>
<comment type="subcellular location">
    <subcellularLocation>
        <location evidence="1">Secreted</location>
        <location evidence="1">Cell wall</location>
    </subcellularLocation>
</comment>
<proteinExistence type="inferred from homology"/>
<comment type="caution">
    <text evidence="8">The sequence shown here is derived from an EMBL/GenBank/DDBJ whole genome shotgun (WGS) entry which is preliminary data.</text>
</comment>
<dbReference type="CDD" id="cd05233">
    <property type="entry name" value="SDR_c"/>
    <property type="match status" value="1"/>
</dbReference>